<name>A0A0N4VQA1_ENTVE</name>
<sequence length="141" mass="15482">MTSKKVRFKAIPTVIDVSPRIDKIPGKLLMPDDAPFPYSRSSFYNLLIHSDLISHDCTKYENFINGFIGINDLGADPDALTEVLSLIKNQNMNPIEGENKPSDLDCLTSVTPTAVTPAQSRISEKRSVNLIASFGSSVKNL</sequence>
<dbReference type="EMBL" id="UXUI01014263">
    <property type="protein sequence ID" value="VDD97596.1"/>
    <property type="molecule type" value="Genomic_DNA"/>
</dbReference>
<dbReference type="Proteomes" id="UP000274131">
    <property type="component" value="Unassembled WGS sequence"/>
</dbReference>
<reference evidence="1 2" key="2">
    <citation type="submission" date="2018-10" db="EMBL/GenBank/DDBJ databases">
        <authorList>
            <consortium name="Pathogen Informatics"/>
        </authorList>
    </citation>
    <scope>NUCLEOTIDE SEQUENCE [LARGE SCALE GENOMIC DNA]</scope>
</reference>
<dbReference type="AlphaFoldDB" id="A0A0N4VQA1"/>
<proteinExistence type="predicted"/>
<keyword evidence="2" id="KW-1185">Reference proteome</keyword>
<gene>
    <name evidence="1" type="ORF">EVEC_LOCUS12347</name>
</gene>
<organism evidence="3">
    <name type="scientific">Enterobius vermicularis</name>
    <name type="common">Human pinworm</name>
    <dbReference type="NCBI Taxonomy" id="51028"/>
    <lineage>
        <taxon>Eukaryota</taxon>
        <taxon>Metazoa</taxon>
        <taxon>Ecdysozoa</taxon>
        <taxon>Nematoda</taxon>
        <taxon>Chromadorea</taxon>
        <taxon>Rhabditida</taxon>
        <taxon>Spirurina</taxon>
        <taxon>Oxyuridomorpha</taxon>
        <taxon>Oxyuroidea</taxon>
        <taxon>Oxyuridae</taxon>
        <taxon>Enterobius</taxon>
    </lineage>
</organism>
<evidence type="ECO:0000313" key="2">
    <source>
        <dbReference type="Proteomes" id="UP000274131"/>
    </source>
</evidence>
<dbReference type="WBParaSite" id="EVEC_0001319301-mRNA-1">
    <property type="protein sequence ID" value="EVEC_0001319301-mRNA-1"/>
    <property type="gene ID" value="EVEC_0001319301"/>
</dbReference>
<reference evidence="3" key="1">
    <citation type="submission" date="2017-02" db="UniProtKB">
        <authorList>
            <consortium name="WormBaseParasite"/>
        </authorList>
    </citation>
    <scope>IDENTIFICATION</scope>
</reference>
<evidence type="ECO:0000313" key="1">
    <source>
        <dbReference type="EMBL" id="VDD97596.1"/>
    </source>
</evidence>
<accession>A0A0N4VQA1</accession>
<evidence type="ECO:0000313" key="3">
    <source>
        <dbReference type="WBParaSite" id="EVEC_0001319301-mRNA-1"/>
    </source>
</evidence>
<protein>
    <submittedName>
        <fullName evidence="3">VP1</fullName>
    </submittedName>
</protein>